<keyword evidence="1" id="KW-0812">Transmembrane</keyword>
<reference evidence="2 3" key="1">
    <citation type="submission" date="2018-01" db="EMBL/GenBank/DDBJ databases">
        <title>Complete genome sequence of Streptomyces lunaelactis MM109T, a Ferroverdin A producer isolated from cave moonmilk deposits.</title>
        <authorList>
            <person name="Naome A."/>
            <person name="Martinet L."/>
            <person name="Maciejewska M."/>
            <person name="Anderssen S."/>
            <person name="Adam D."/>
            <person name="Tenconi E."/>
            <person name="Deflandre B."/>
            <person name="Arguelles-Arias A."/>
            <person name="Calusinska M."/>
            <person name="Copieters W."/>
            <person name="Karim L."/>
            <person name="Hanikenne M."/>
            <person name="Baurain D."/>
            <person name="van Wezel G."/>
            <person name="Smargiasso N."/>
            <person name="de Pauw E."/>
            <person name="Delfosse P."/>
            <person name="Rigali S."/>
        </authorList>
    </citation>
    <scope>NUCLEOTIDE SEQUENCE [LARGE SCALE GENOMIC DNA]</scope>
    <source>
        <strain evidence="2 3">MM109</strain>
    </source>
</reference>
<evidence type="ECO:0000256" key="1">
    <source>
        <dbReference type="SAM" id="Phobius"/>
    </source>
</evidence>
<proteinExistence type="predicted"/>
<dbReference type="AlphaFoldDB" id="A0A2R4SW88"/>
<evidence type="ECO:0000313" key="2">
    <source>
        <dbReference type="EMBL" id="AVZ71135.1"/>
    </source>
</evidence>
<evidence type="ECO:0000313" key="3">
    <source>
        <dbReference type="Proteomes" id="UP000244201"/>
    </source>
</evidence>
<feature type="transmembrane region" description="Helical" evidence="1">
    <location>
        <begin position="61"/>
        <end position="81"/>
    </location>
</feature>
<dbReference type="EMBL" id="CP026304">
    <property type="protein sequence ID" value="AVZ71135.1"/>
    <property type="molecule type" value="Genomic_DNA"/>
</dbReference>
<keyword evidence="1" id="KW-1133">Transmembrane helix</keyword>
<keyword evidence="1" id="KW-0472">Membrane</keyword>
<sequence>MLPEERHRAVEVRDTAPVGSWLWRAVVVGVVGAPGSSSSHVSRSFFRMALCAVAALEPWRATFFAASVYVSVTSFACAAVCSTCR</sequence>
<organism evidence="2 3">
    <name type="scientific">Streptomyces lunaelactis</name>
    <dbReference type="NCBI Taxonomy" id="1535768"/>
    <lineage>
        <taxon>Bacteria</taxon>
        <taxon>Bacillati</taxon>
        <taxon>Actinomycetota</taxon>
        <taxon>Actinomycetes</taxon>
        <taxon>Kitasatosporales</taxon>
        <taxon>Streptomycetaceae</taxon>
        <taxon>Streptomyces</taxon>
    </lineage>
</organism>
<protein>
    <submittedName>
        <fullName evidence="2">Uncharacterized protein</fullName>
    </submittedName>
</protein>
<gene>
    <name evidence="2" type="ORF">SLUN_01580</name>
</gene>
<dbReference type="KEGG" id="slk:SLUN_01580"/>
<name>A0A2R4SW88_9ACTN</name>
<accession>A0A2R4SW88</accession>
<dbReference type="Proteomes" id="UP000244201">
    <property type="component" value="Chromosome"/>
</dbReference>
<feature type="transmembrane region" description="Helical" evidence="1">
    <location>
        <begin position="21"/>
        <end position="41"/>
    </location>
</feature>
<keyword evidence="3" id="KW-1185">Reference proteome</keyword>